<keyword evidence="3" id="KW-1185">Reference proteome</keyword>
<reference evidence="2" key="1">
    <citation type="submission" date="2021-01" db="EMBL/GenBank/DDBJ databases">
        <title>Whole genome shotgun sequence of Virgisporangium aliadipatigenens NBRC 105644.</title>
        <authorList>
            <person name="Komaki H."/>
            <person name="Tamura T."/>
        </authorList>
    </citation>
    <scope>NUCLEOTIDE SEQUENCE</scope>
    <source>
        <strain evidence="2">NBRC 105644</strain>
    </source>
</reference>
<name>A0A8J3YEJ7_9ACTN</name>
<dbReference type="Proteomes" id="UP000619260">
    <property type="component" value="Unassembled WGS sequence"/>
</dbReference>
<organism evidence="2 3">
    <name type="scientific">Virgisporangium aliadipatigenens</name>
    <dbReference type="NCBI Taxonomy" id="741659"/>
    <lineage>
        <taxon>Bacteria</taxon>
        <taxon>Bacillati</taxon>
        <taxon>Actinomycetota</taxon>
        <taxon>Actinomycetes</taxon>
        <taxon>Micromonosporales</taxon>
        <taxon>Micromonosporaceae</taxon>
        <taxon>Virgisporangium</taxon>
    </lineage>
</organism>
<dbReference type="RefSeq" id="WP_203897241.1">
    <property type="nucleotide sequence ID" value="NZ_BOPF01000002.1"/>
</dbReference>
<evidence type="ECO:0000313" key="2">
    <source>
        <dbReference type="EMBL" id="GIJ43684.1"/>
    </source>
</evidence>
<feature type="compositionally biased region" description="Low complexity" evidence="1">
    <location>
        <begin position="62"/>
        <end position="72"/>
    </location>
</feature>
<dbReference type="AlphaFoldDB" id="A0A8J3YEJ7"/>
<evidence type="ECO:0000313" key="3">
    <source>
        <dbReference type="Proteomes" id="UP000619260"/>
    </source>
</evidence>
<sequence length="85" mass="9179">MSETHEDAILVGGPRDGNRLESQGQPVVEVEIDGFMHRYAITTKERDGRRVYNYDGMIDPSGAQPGAQAPEGGLHDPISGDRLSG</sequence>
<protein>
    <submittedName>
        <fullName evidence="2">Uncharacterized protein</fullName>
    </submittedName>
</protein>
<feature type="region of interest" description="Disordered" evidence="1">
    <location>
        <begin position="1"/>
        <end position="23"/>
    </location>
</feature>
<accession>A0A8J3YEJ7</accession>
<evidence type="ECO:0000256" key="1">
    <source>
        <dbReference type="SAM" id="MobiDB-lite"/>
    </source>
</evidence>
<dbReference type="EMBL" id="BOPF01000002">
    <property type="protein sequence ID" value="GIJ43684.1"/>
    <property type="molecule type" value="Genomic_DNA"/>
</dbReference>
<comment type="caution">
    <text evidence="2">The sequence shown here is derived from an EMBL/GenBank/DDBJ whole genome shotgun (WGS) entry which is preliminary data.</text>
</comment>
<proteinExistence type="predicted"/>
<feature type="region of interest" description="Disordered" evidence="1">
    <location>
        <begin position="57"/>
        <end position="85"/>
    </location>
</feature>
<gene>
    <name evidence="2" type="ORF">Val02_05700</name>
</gene>